<dbReference type="InterPro" id="IPR012313">
    <property type="entry name" value="Znf_FCS"/>
</dbReference>
<keyword evidence="5" id="KW-0539">Nucleus</keyword>
<dbReference type="Gene3D" id="3.30.60.160">
    <property type="match status" value="1"/>
</dbReference>
<evidence type="ECO:0000259" key="7">
    <source>
        <dbReference type="PROSITE" id="PS51024"/>
    </source>
</evidence>
<name>A0A4C1ZT86_EUMVA</name>
<dbReference type="PROSITE" id="PS51024">
    <property type="entry name" value="ZF_FCS"/>
    <property type="match status" value="1"/>
</dbReference>
<keyword evidence="2" id="KW-0479">Metal-binding</keyword>
<evidence type="ECO:0000256" key="4">
    <source>
        <dbReference type="ARBA" id="ARBA00022833"/>
    </source>
</evidence>
<evidence type="ECO:0000256" key="5">
    <source>
        <dbReference type="ARBA" id="ARBA00023242"/>
    </source>
</evidence>
<proteinExistence type="predicted"/>
<sequence>MADDARNLKPPQSYEEETEVFDDLTALPLAKDSVTICQLCGCVGRRENFYPRDNKFCSLRCSSSFKRKRSVNWRFVMEGSESLEGYIPLEPLPQLQAWPATLHDLQ</sequence>
<evidence type="ECO:0000313" key="9">
    <source>
        <dbReference type="Proteomes" id="UP000299102"/>
    </source>
</evidence>
<evidence type="ECO:0000256" key="6">
    <source>
        <dbReference type="PROSITE-ProRule" id="PRU00367"/>
    </source>
</evidence>
<gene>
    <name evidence="8" type="primary">Sfmbt</name>
    <name evidence="8" type="ORF">EVAR_100375_1</name>
</gene>
<reference evidence="8 9" key="1">
    <citation type="journal article" date="2019" name="Commun. Biol.">
        <title>The bagworm genome reveals a unique fibroin gene that provides high tensile strength.</title>
        <authorList>
            <person name="Kono N."/>
            <person name="Nakamura H."/>
            <person name="Ohtoshi R."/>
            <person name="Tomita M."/>
            <person name="Numata K."/>
            <person name="Arakawa K."/>
        </authorList>
    </citation>
    <scope>NUCLEOTIDE SEQUENCE [LARGE SCALE GENOMIC DNA]</scope>
</reference>
<organism evidence="8 9">
    <name type="scientific">Eumeta variegata</name>
    <name type="common">Bagworm moth</name>
    <name type="synonym">Eumeta japonica</name>
    <dbReference type="NCBI Taxonomy" id="151549"/>
    <lineage>
        <taxon>Eukaryota</taxon>
        <taxon>Metazoa</taxon>
        <taxon>Ecdysozoa</taxon>
        <taxon>Arthropoda</taxon>
        <taxon>Hexapoda</taxon>
        <taxon>Insecta</taxon>
        <taxon>Pterygota</taxon>
        <taxon>Neoptera</taxon>
        <taxon>Endopterygota</taxon>
        <taxon>Lepidoptera</taxon>
        <taxon>Glossata</taxon>
        <taxon>Ditrysia</taxon>
        <taxon>Tineoidea</taxon>
        <taxon>Psychidae</taxon>
        <taxon>Oiketicinae</taxon>
        <taxon>Eumeta</taxon>
    </lineage>
</organism>
<protein>
    <submittedName>
        <fullName evidence="8">Polycomb protein Sfmbt</fullName>
    </submittedName>
</protein>
<dbReference type="GO" id="GO:0005634">
    <property type="term" value="C:nucleus"/>
    <property type="evidence" value="ECO:0007669"/>
    <property type="project" value="UniProtKB-SubCell"/>
</dbReference>
<dbReference type="EMBL" id="BGZK01002122">
    <property type="protein sequence ID" value="GBP90878.1"/>
    <property type="molecule type" value="Genomic_DNA"/>
</dbReference>
<dbReference type="InterPro" id="IPR038603">
    <property type="entry name" value="Znf_FCS_sf"/>
</dbReference>
<feature type="non-terminal residue" evidence="8">
    <location>
        <position position="106"/>
    </location>
</feature>
<dbReference type="OrthoDB" id="5800688at2759"/>
<comment type="caution">
    <text evidence="8">The sequence shown here is derived from an EMBL/GenBank/DDBJ whole genome shotgun (WGS) entry which is preliminary data.</text>
</comment>
<dbReference type="GO" id="GO:0008270">
    <property type="term" value="F:zinc ion binding"/>
    <property type="evidence" value="ECO:0007669"/>
    <property type="project" value="UniProtKB-KW"/>
</dbReference>
<keyword evidence="3 6" id="KW-0863">Zinc-finger</keyword>
<comment type="subcellular location">
    <subcellularLocation>
        <location evidence="1">Nucleus</location>
    </subcellularLocation>
</comment>
<evidence type="ECO:0000256" key="1">
    <source>
        <dbReference type="ARBA" id="ARBA00004123"/>
    </source>
</evidence>
<dbReference type="AlphaFoldDB" id="A0A4C1ZT86"/>
<feature type="domain" description="FCS-type" evidence="7">
    <location>
        <begin position="28"/>
        <end position="63"/>
    </location>
</feature>
<evidence type="ECO:0000313" key="8">
    <source>
        <dbReference type="EMBL" id="GBP90878.1"/>
    </source>
</evidence>
<evidence type="ECO:0000256" key="3">
    <source>
        <dbReference type="ARBA" id="ARBA00022771"/>
    </source>
</evidence>
<dbReference type="Proteomes" id="UP000299102">
    <property type="component" value="Unassembled WGS sequence"/>
</dbReference>
<keyword evidence="4" id="KW-0862">Zinc</keyword>
<keyword evidence="9" id="KW-1185">Reference proteome</keyword>
<accession>A0A4C1ZT86</accession>
<evidence type="ECO:0000256" key="2">
    <source>
        <dbReference type="ARBA" id="ARBA00022723"/>
    </source>
</evidence>